<gene>
    <name evidence="1" type="ordered locus">CFU_1863</name>
</gene>
<dbReference type="Proteomes" id="UP000008392">
    <property type="component" value="Chromosome"/>
</dbReference>
<dbReference type="AlphaFoldDB" id="G0AK10"/>
<sequence>MRISFFSPSGATRNLRSFRPLRTVGLELRLDSRQHWSQGKKWKFHMLLCVPAPAVAPVVDPEVPPAPDAPLPKPPAALVLVDVEPVFEAVATPDGPNTAAELAPPTLVLVVVAAW</sequence>
<protein>
    <submittedName>
        <fullName evidence="1">Uncharacterized protein</fullName>
    </submittedName>
</protein>
<dbReference type="STRING" id="1005048.CFU_1863"/>
<reference evidence="1 2" key="3">
    <citation type="journal article" date="2008" name="FEMS Microbiol. Ecol.">
        <title>Identification and characterization of genes underlying chitinolysis in Collimonas fungivorans Ter331.</title>
        <authorList>
            <person name="Fritsche K."/>
            <person name="de Boer W."/>
            <person name="Gerards S."/>
            <person name="van den Berg M."/>
            <person name="van Veen J.A."/>
            <person name="Leveau J.H."/>
        </authorList>
    </citation>
    <scope>NUCLEOTIDE SEQUENCE [LARGE SCALE GENOMIC DNA]</scope>
    <source>
        <strain evidence="1 2">Ter331</strain>
    </source>
</reference>
<reference evidence="1 2" key="1">
    <citation type="journal article" date="2004" name="Environ. Microbiol.">
        <title>Phylogeny-function analysis of (meta)genomic libraries: screening for expression of ribosomal RNA genes by large-insert library fluorescent in situ hybridization (LIL-FISH).</title>
        <authorList>
            <person name="Leveau J.H."/>
            <person name="Gerards S."/>
            <person name="de Boer W."/>
            <person name="van Veen J.A."/>
        </authorList>
    </citation>
    <scope>NUCLEOTIDE SEQUENCE [LARGE SCALE GENOMIC DNA]</scope>
    <source>
        <strain evidence="1 2">Ter331</strain>
    </source>
</reference>
<proteinExistence type="predicted"/>
<evidence type="ECO:0000313" key="2">
    <source>
        <dbReference type="Proteomes" id="UP000008392"/>
    </source>
</evidence>
<keyword evidence="2" id="KW-1185">Reference proteome</keyword>
<organism evidence="1 2">
    <name type="scientific">Collimonas fungivorans (strain Ter331)</name>
    <dbReference type="NCBI Taxonomy" id="1005048"/>
    <lineage>
        <taxon>Bacteria</taxon>
        <taxon>Pseudomonadati</taxon>
        <taxon>Pseudomonadota</taxon>
        <taxon>Betaproteobacteria</taxon>
        <taxon>Burkholderiales</taxon>
        <taxon>Oxalobacteraceae</taxon>
        <taxon>Collimonas</taxon>
    </lineage>
</organism>
<dbReference type="KEGG" id="cfu:CFU_1863"/>
<name>G0AK10_COLFT</name>
<reference evidence="1 2" key="2">
    <citation type="journal article" date="2006" name="J. Microbiol. Methods">
        <title>Genomic flank-sequencing of plasposon insertion sites for rapid identification of functional genes.</title>
        <authorList>
            <person name="Leveau J.H."/>
            <person name="Gerards S."/>
            <person name="Fritsche K."/>
            <person name="Zondag G."/>
            <person name="van Veen J.A."/>
        </authorList>
    </citation>
    <scope>NUCLEOTIDE SEQUENCE [LARGE SCALE GENOMIC DNA]</scope>
    <source>
        <strain evidence="1 2">Ter331</strain>
    </source>
</reference>
<dbReference type="HOGENOM" id="CLU_2104816_0_0_4"/>
<accession>G0AK10</accession>
<reference evidence="2" key="6">
    <citation type="submission" date="2011-05" db="EMBL/GenBank/DDBJ databases">
        <title>Complete sequence of Collimonas fungivorans Ter331.</title>
        <authorList>
            <person name="Leveau J.H."/>
        </authorList>
    </citation>
    <scope>NUCLEOTIDE SEQUENCE [LARGE SCALE GENOMIC DNA]</scope>
    <source>
        <strain evidence="2">Ter331</strain>
    </source>
</reference>
<reference evidence="1 2" key="5">
    <citation type="journal article" date="2011" name="ISME J.">
        <title>Dual transcriptional profiling of a bacterial/fungal confrontation: Collimonas fungivorans versus Aspergillus niger.</title>
        <authorList>
            <person name="Mela F."/>
            <person name="Fritsche K."/>
            <person name="de Boer W."/>
            <person name="van Veen J.A."/>
            <person name="de Graaff L.H."/>
            <person name="van den Berg M."/>
            <person name="Leveau J.H."/>
        </authorList>
    </citation>
    <scope>NUCLEOTIDE SEQUENCE [LARGE SCALE GENOMIC DNA]</scope>
    <source>
        <strain evidence="1 2">Ter331</strain>
    </source>
</reference>
<evidence type="ECO:0000313" key="1">
    <source>
        <dbReference type="EMBL" id="AEK61695.1"/>
    </source>
</evidence>
<reference evidence="1 2" key="4">
    <citation type="journal article" date="2010" name="Environ. Microbiol.">
        <title>The bacterial genus Collimonas: mycophagy, weathering and other adaptive solutions to life in oligotrophic soil environments.</title>
        <authorList>
            <person name="Leveau J.H."/>
            <person name="Uroz S."/>
            <person name="de Boer W."/>
        </authorList>
    </citation>
    <scope>NUCLEOTIDE SEQUENCE [LARGE SCALE GENOMIC DNA]</scope>
    <source>
        <strain evidence="1 2">Ter331</strain>
    </source>
</reference>
<dbReference type="EMBL" id="CP002745">
    <property type="protein sequence ID" value="AEK61695.1"/>
    <property type="molecule type" value="Genomic_DNA"/>
</dbReference>